<evidence type="ECO:0000313" key="1">
    <source>
        <dbReference type="Proteomes" id="UP000887576"/>
    </source>
</evidence>
<dbReference type="Proteomes" id="UP000887576">
    <property type="component" value="Unplaced"/>
</dbReference>
<name>A0AC34Q0F7_9BILA</name>
<protein>
    <submittedName>
        <fullName evidence="2">Uncharacterized protein</fullName>
    </submittedName>
</protein>
<proteinExistence type="predicted"/>
<accession>A0AC34Q0F7</accession>
<dbReference type="WBParaSite" id="JU765_v2.g11739.t1">
    <property type="protein sequence ID" value="JU765_v2.g11739.t1"/>
    <property type="gene ID" value="JU765_v2.g11739"/>
</dbReference>
<sequence>MKISTPIDESTCFSLDNEAFRFLCARHRDVNFSKEDHKTFAASWERSVEETDRMFSYIASLPPHAVKDTTSVNAARNIIVTLTKSMAEIMQNIERNKVHIDTQKQEISGYKESESNLAKRLYISQIYLEPIQLEYPRTVCTAAQCIKAYVRNGLTEIEFVTHCHERCDLKGVEHCFPQPQLMNCSAMNDQGNCKRCGHKWNVHKYITYEIKHVTKEVVDENVRNNINAKRSAREKVEINIKNLEKLQTNMEQEQTKIMEINAQFGSFLKANAITPYNDSVEDYLNYKIHIEKSTPNKTEADYRLLQNLENMLAAYLEEVKILENTLNQTKTSETNNSSKIQDLEQQLYSLSISGQEFKKIVEAAKKGKAKIRSYTEQSFVPPKRNRMTVKDGITRPLRFYAF</sequence>
<organism evidence="1 2">
    <name type="scientific">Panagrolaimus sp. JU765</name>
    <dbReference type="NCBI Taxonomy" id="591449"/>
    <lineage>
        <taxon>Eukaryota</taxon>
        <taxon>Metazoa</taxon>
        <taxon>Ecdysozoa</taxon>
        <taxon>Nematoda</taxon>
        <taxon>Chromadorea</taxon>
        <taxon>Rhabditida</taxon>
        <taxon>Tylenchina</taxon>
        <taxon>Panagrolaimomorpha</taxon>
        <taxon>Panagrolaimoidea</taxon>
        <taxon>Panagrolaimidae</taxon>
        <taxon>Panagrolaimus</taxon>
    </lineage>
</organism>
<reference evidence="2" key="1">
    <citation type="submission" date="2022-11" db="UniProtKB">
        <authorList>
            <consortium name="WormBaseParasite"/>
        </authorList>
    </citation>
    <scope>IDENTIFICATION</scope>
</reference>
<evidence type="ECO:0000313" key="2">
    <source>
        <dbReference type="WBParaSite" id="JU765_v2.g11739.t1"/>
    </source>
</evidence>